<reference evidence="3" key="4">
    <citation type="journal article" date="2015" name="G3 (Bethesda)">
        <title>Genome sequences of three phytopathogenic species of the Magnaporthaceae family of fungi.</title>
        <authorList>
            <person name="Okagaki L.H."/>
            <person name="Nunes C.C."/>
            <person name="Sailsbery J."/>
            <person name="Clay B."/>
            <person name="Brown D."/>
            <person name="John T."/>
            <person name="Oh Y."/>
            <person name="Young N."/>
            <person name="Fitzgerald M."/>
            <person name="Haas B.J."/>
            <person name="Zeng Q."/>
            <person name="Young S."/>
            <person name="Adiconis X."/>
            <person name="Fan L."/>
            <person name="Levin J.Z."/>
            <person name="Mitchell T.K."/>
            <person name="Okubara P.A."/>
            <person name="Farman M.L."/>
            <person name="Kohn L.M."/>
            <person name="Birren B."/>
            <person name="Ma L.-J."/>
            <person name="Dean R.A."/>
        </authorList>
    </citation>
    <scope>NUCLEOTIDE SEQUENCE</scope>
    <source>
        <strain evidence="3">R3-111a-1</strain>
    </source>
</reference>
<evidence type="ECO:0000313" key="4">
    <source>
        <dbReference type="Proteomes" id="UP000006039"/>
    </source>
</evidence>
<feature type="compositionally biased region" description="Polar residues" evidence="1">
    <location>
        <begin position="63"/>
        <end position="72"/>
    </location>
</feature>
<protein>
    <recommendedName>
        <fullName evidence="5">ZZ-type domain-containing protein</fullName>
    </recommendedName>
</protein>
<reference evidence="2" key="2">
    <citation type="submission" date="2010-07" db="EMBL/GenBank/DDBJ databases">
        <authorList>
            <consortium name="The Broad Institute Genome Sequencing Platform"/>
            <consortium name="Broad Institute Genome Sequencing Center for Infectious Disease"/>
            <person name="Ma L.-J."/>
            <person name="Dead R."/>
            <person name="Young S."/>
            <person name="Zeng Q."/>
            <person name="Koehrsen M."/>
            <person name="Alvarado L."/>
            <person name="Berlin A."/>
            <person name="Chapman S.B."/>
            <person name="Chen Z."/>
            <person name="Freedman E."/>
            <person name="Gellesch M."/>
            <person name="Goldberg J."/>
            <person name="Griggs A."/>
            <person name="Gujja S."/>
            <person name="Heilman E.R."/>
            <person name="Heiman D."/>
            <person name="Hepburn T."/>
            <person name="Howarth C."/>
            <person name="Jen D."/>
            <person name="Larson L."/>
            <person name="Mehta T."/>
            <person name="Neiman D."/>
            <person name="Pearson M."/>
            <person name="Roberts A."/>
            <person name="Saif S."/>
            <person name="Shea T."/>
            <person name="Shenoy N."/>
            <person name="Sisk P."/>
            <person name="Stolte C."/>
            <person name="Sykes S."/>
            <person name="Walk T."/>
            <person name="White J."/>
            <person name="Yandava C."/>
            <person name="Haas B."/>
            <person name="Nusbaum C."/>
            <person name="Birren B."/>
        </authorList>
    </citation>
    <scope>NUCLEOTIDE SEQUENCE</scope>
    <source>
        <strain evidence="2">R3-111a-1</strain>
    </source>
</reference>
<gene>
    <name evidence="3" type="primary">20345782</name>
    <name evidence="2" type="ORF">GGTG_05324</name>
</gene>
<feature type="region of interest" description="Disordered" evidence="1">
    <location>
        <begin position="39"/>
        <end position="85"/>
    </location>
</feature>
<organism evidence="2">
    <name type="scientific">Gaeumannomyces tritici (strain R3-111a-1)</name>
    <name type="common">Wheat and barley take-all root rot fungus</name>
    <name type="synonym">Gaeumannomyces graminis var. tritici</name>
    <dbReference type="NCBI Taxonomy" id="644352"/>
    <lineage>
        <taxon>Eukaryota</taxon>
        <taxon>Fungi</taxon>
        <taxon>Dikarya</taxon>
        <taxon>Ascomycota</taxon>
        <taxon>Pezizomycotina</taxon>
        <taxon>Sordariomycetes</taxon>
        <taxon>Sordariomycetidae</taxon>
        <taxon>Magnaporthales</taxon>
        <taxon>Magnaporthaceae</taxon>
        <taxon>Gaeumannomyces</taxon>
    </lineage>
</organism>
<evidence type="ECO:0000256" key="1">
    <source>
        <dbReference type="SAM" id="MobiDB-lite"/>
    </source>
</evidence>
<dbReference type="HOGENOM" id="CLU_2512762_0_0_1"/>
<dbReference type="RefSeq" id="XP_009221387.1">
    <property type="nucleotide sequence ID" value="XM_009223123.1"/>
</dbReference>
<keyword evidence="4" id="KW-1185">Reference proteome</keyword>
<proteinExistence type="predicted"/>
<sequence length="85" mass="9077">MTGAIYRCGECEGYHLCFMCYGSRDRLHPPSHGSFVVIGDEIGPDSPQNEGWHVQEEGARLSAETSSRSASPGNGEPFGDSDEGG</sequence>
<reference evidence="2" key="3">
    <citation type="submission" date="2010-09" db="EMBL/GenBank/DDBJ databases">
        <title>Annotation of Gaeumannomyces graminis var. tritici R3-111a-1.</title>
        <authorList>
            <consortium name="The Broad Institute Genome Sequencing Platform"/>
            <person name="Ma L.-J."/>
            <person name="Dead R."/>
            <person name="Young S.K."/>
            <person name="Zeng Q."/>
            <person name="Gargeya S."/>
            <person name="Fitzgerald M."/>
            <person name="Haas B."/>
            <person name="Abouelleil A."/>
            <person name="Alvarado L."/>
            <person name="Arachchi H.M."/>
            <person name="Berlin A."/>
            <person name="Brown A."/>
            <person name="Chapman S.B."/>
            <person name="Chen Z."/>
            <person name="Dunbar C."/>
            <person name="Freedman E."/>
            <person name="Gearin G."/>
            <person name="Gellesch M."/>
            <person name="Goldberg J."/>
            <person name="Griggs A."/>
            <person name="Gujja S."/>
            <person name="Heiman D."/>
            <person name="Howarth C."/>
            <person name="Larson L."/>
            <person name="Lui A."/>
            <person name="MacDonald P.J.P."/>
            <person name="Mehta T."/>
            <person name="Montmayeur A."/>
            <person name="Murphy C."/>
            <person name="Neiman D."/>
            <person name="Pearson M."/>
            <person name="Priest M."/>
            <person name="Roberts A."/>
            <person name="Saif S."/>
            <person name="Shea T."/>
            <person name="Shenoy N."/>
            <person name="Sisk P."/>
            <person name="Stolte C."/>
            <person name="Sykes S."/>
            <person name="Yandava C."/>
            <person name="Wortman J."/>
            <person name="Nusbaum C."/>
            <person name="Birren B."/>
        </authorList>
    </citation>
    <scope>NUCLEOTIDE SEQUENCE</scope>
    <source>
        <strain evidence="2">R3-111a-1</strain>
    </source>
</reference>
<evidence type="ECO:0000313" key="2">
    <source>
        <dbReference type="EMBL" id="EJT75387.1"/>
    </source>
</evidence>
<dbReference type="SUPFAM" id="SSF57850">
    <property type="entry name" value="RING/U-box"/>
    <property type="match status" value="1"/>
</dbReference>
<dbReference type="GeneID" id="20345782"/>
<dbReference type="Proteomes" id="UP000006039">
    <property type="component" value="Unassembled WGS sequence"/>
</dbReference>
<dbReference type="EMBL" id="GL385397">
    <property type="protein sequence ID" value="EJT75387.1"/>
    <property type="molecule type" value="Genomic_DNA"/>
</dbReference>
<dbReference type="AlphaFoldDB" id="J3NVK9"/>
<reference evidence="4" key="1">
    <citation type="submission" date="2010-07" db="EMBL/GenBank/DDBJ databases">
        <title>The genome sequence of Gaeumannomyces graminis var. tritici strain R3-111a-1.</title>
        <authorList>
            <consortium name="The Broad Institute Genome Sequencing Platform"/>
            <person name="Ma L.-J."/>
            <person name="Dead R."/>
            <person name="Young S."/>
            <person name="Zeng Q."/>
            <person name="Koehrsen M."/>
            <person name="Alvarado L."/>
            <person name="Berlin A."/>
            <person name="Chapman S.B."/>
            <person name="Chen Z."/>
            <person name="Freedman E."/>
            <person name="Gellesch M."/>
            <person name="Goldberg J."/>
            <person name="Griggs A."/>
            <person name="Gujja S."/>
            <person name="Heilman E.R."/>
            <person name="Heiman D."/>
            <person name="Hepburn T."/>
            <person name="Howarth C."/>
            <person name="Jen D."/>
            <person name="Larson L."/>
            <person name="Mehta T."/>
            <person name="Neiman D."/>
            <person name="Pearson M."/>
            <person name="Roberts A."/>
            <person name="Saif S."/>
            <person name="Shea T."/>
            <person name="Shenoy N."/>
            <person name="Sisk P."/>
            <person name="Stolte C."/>
            <person name="Sykes S."/>
            <person name="Walk T."/>
            <person name="White J."/>
            <person name="Yandava C."/>
            <person name="Haas B."/>
            <person name="Nusbaum C."/>
            <person name="Birren B."/>
        </authorList>
    </citation>
    <scope>NUCLEOTIDE SEQUENCE [LARGE SCALE GENOMIC DNA]</scope>
    <source>
        <strain evidence="4">R3-111a-1</strain>
    </source>
</reference>
<evidence type="ECO:0000313" key="3">
    <source>
        <dbReference type="EnsemblFungi" id="EJT75387"/>
    </source>
</evidence>
<accession>J3NVK9</accession>
<dbReference type="EnsemblFungi" id="EJT75387">
    <property type="protein sequence ID" value="EJT75387"/>
    <property type="gene ID" value="GGTG_05324"/>
</dbReference>
<name>J3NVK9_GAET3</name>
<evidence type="ECO:0008006" key="5">
    <source>
        <dbReference type="Google" id="ProtNLM"/>
    </source>
</evidence>
<dbReference type="VEuPathDB" id="FungiDB:GGTG_05324"/>
<reference evidence="3" key="5">
    <citation type="submission" date="2018-04" db="UniProtKB">
        <authorList>
            <consortium name="EnsemblFungi"/>
        </authorList>
    </citation>
    <scope>IDENTIFICATION</scope>
    <source>
        <strain evidence="3">R3-111a-1</strain>
    </source>
</reference>